<feature type="domain" description="Type VI secretion system spike protein VgrG3-like C-terminal" evidence="1">
    <location>
        <begin position="47"/>
        <end position="218"/>
    </location>
</feature>
<sequence length="247" mass="26475">MSNRKTIFAAIRDARPDRRIPGELVQPIDAALTAWGVPLDAVLSERLGELSMKYETGHSPGQEALAAAKVSSGKGDPGGKSYGAYQLASLKGQVAKFLKAEGLRWAAELAGADPAKPGAFEQRWKAVAAREPAAFFDAQHAYIERTHYQPVAEHAIANGLDVNAMPKAVRDAVWSMSVQHGGAKTIVSDAILRLGGNRDPRTVLNALYDARLAYVRGITLDARTRVSLVERYASERADAIRMVGGGA</sequence>
<dbReference type="EMBL" id="QQYZ01000011">
    <property type="protein sequence ID" value="RSY83105.1"/>
    <property type="molecule type" value="Genomic_DNA"/>
</dbReference>
<comment type="caution">
    <text evidence="2">The sequence shown here is derived from an EMBL/GenBank/DDBJ whole genome shotgun (WGS) entry which is preliminary data.</text>
</comment>
<organism evidence="2 3">
    <name type="scientific">Sphingomonas koreensis</name>
    <dbReference type="NCBI Taxonomy" id="93064"/>
    <lineage>
        <taxon>Bacteria</taxon>
        <taxon>Pseudomonadati</taxon>
        <taxon>Pseudomonadota</taxon>
        <taxon>Alphaproteobacteria</taxon>
        <taxon>Sphingomonadales</taxon>
        <taxon>Sphingomonadaceae</taxon>
        <taxon>Sphingomonas</taxon>
    </lineage>
</organism>
<dbReference type="RefSeq" id="WP_126004678.1">
    <property type="nucleotide sequence ID" value="NZ_QQYZ01000011.1"/>
</dbReference>
<evidence type="ECO:0000313" key="2">
    <source>
        <dbReference type="EMBL" id="RSY83105.1"/>
    </source>
</evidence>
<name>A0A430G2A7_9SPHN</name>
<proteinExistence type="predicted"/>
<dbReference type="Proteomes" id="UP000287746">
    <property type="component" value="Unassembled WGS sequence"/>
</dbReference>
<evidence type="ECO:0000259" key="1">
    <source>
        <dbReference type="Pfam" id="PF21277"/>
    </source>
</evidence>
<dbReference type="AlphaFoldDB" id="A0A430G2A7"/>
<accession>A0A430G2A7</accession>
<protein>
    <recommendedName>
        <fullName evidence="1">Type VI secretion system spike protein VgrG3-like C-terminal domain-containing protein</fullName>
    </recommendedName>
</protein>
<dbReference type="InterPro" id="IPR049073">
    <property type="entry name" value="T6SS_VgrG3-like_C"/>
</dbReference>
<gene>
    <name evidence="2" type="ORF">DAH66_12615</name>
</gene>
<reference evidence="2 3" key="1">
    <citation type="submission" date="2018-07" db="EMBL/GenBank/DDBJ databases">
        <title>Genomic and Epidemiologic Investigation of an Indolent Hospital Outbreak.</title>
        <authorList>
            <person name="Johnson R.C."/>
            <person name="Deming C."/>
            <person name="Conlan S."/>
            <person name="Zellmer C.J."/>
            <person name="Michelin A.V."/>
            <person name="Lee-Lin S."/>
            <person name="Thomas P.J."/>
            <person name="Park M."/>
            <person name="Weingarten R.A."/>
            <person name="Less J."/>
            <person name="Dekker J.P."/>
            <person name="Frank K.M."/>
            <person name="Musser K.A."/>
            <person name="Mcquiston J.R."/>
            <person name="Henderson D.K."/>
            <person name="Lau A.F."/>
            <person name="Palmore T.N."/>
            <person name="Segre J.A."/>
        </authorList>
    </citation>
    <scope>NUCLEOTIDE SEQUENCE [LARGE SCALE GENOMIC DNA]</scope>
    <source>
        <strain evidence="2 3">SK-CDC1_0717</strain>
    </source>
</reference>
<dbReference type="Pfam" id="PF21277">
    <property type="entry name" value="T6SS_VgrG3-like_C"/>
    <property type="match status" value="1"/>
</dbReference>
<evidence type="ECO:0000313" key="3">
    <source>
        <dbReference type="Proteomes" id="UP000287746"/>
    </source>
</evidence>